<accession>A0A915HYT1</accession>
<keyword evidence="1" id="KW-1185">Reference proteome</keyword>
<sequence>MKVVPSTKVVPSSKHFVRRPPINENLQEFEPHFLKVLVVKWYRICGVSIGFISGLLPQNYVKFSNSKQVLHLFTRQKRDDGLVATYLQCSGNPCRKSPYAALNSRLAAADRTKATMLNFGDE</sequence>
<reference evidence="2" key="1">
    <citation type="submission" date="2022-11" db="UniProtKB">
        <authorList>
            <consortium name="WormBaseParasite"/>
        </authorList>
    </citation>
    <scope>IDENTIFICATION</scope>
</reference>
<proteinExistence type="predicted"/>
<dbReference type="WBParaSite" id="nRc.2.0.1.t06416-RA">
    <property type="protein sequence ID" value="nRc.2.0.1.t06416-RA"/>
    <property type="gene ID" value="nRc.2.0.1.g06416"/>
</dbReference>
<protein>
    <submittedName>
        <fullName evidence="2">Uncharacterized protein</fullName>
    </submittedName>
</protein>
<evidence type="ECO:0000313" key="2">
    <source>
        <dbReference type="WBParaSite" id="nRc.2.0.1.t06416-RA"/>
    </source>
</evidence>
<dbReference type="Proteomes" id="UP000887565">
    <property type="component" value="Unplaced"/>
</dbReference>
<dbReference type="AlphaFoldDB" id="A0A915HYT1"/>
<organism evidence="1 2">
    <name type="scientific">Romanomermis culicivorax</name>
    <name type="common">Nematode worm</name>
    <dbReference type="NCBI Taxonomy" id="13658"/>
    <lineage>
        <taxon>Eukaryota</taxon>
        <taxon>Metazoa</taxon>
        <taxon>Ecdysozoa</taxon>
        <taxon>Nematoda</taxon>
        <taxon>Enoplea</taxon>
        <taxon>Dorylaimia</taxon>
        <taxon>Mermithida</taxon>
        <taxon>Mermithoidea</taxon>
        <taxon>Mermithidae</taxon>
        <taxon>Romanomermis</taxon>
    </lineage>
</organism>
<name>A0A915HYT1_ROMCU</name>
<evidence type="ECO:0000313" key="1">
    <source>
        <dbReference type="Proteomes" id="UP000887565"/>
    </source>
</evidence>